<reference evidence="1" key="2">
    <citation type="submission" date="2014-07" db="EMBL/GenBank/DDBJ databases">
        <authorList>
            <person name="Hull J."/>
        </authorList>
    </citation>
    <scope>NUCLEOTIDE SEQUENCE</scope>
</reference>
<name>A0A0A9X607_LYGHE</name>
<evidence type="ECO:0000313" key="1">
    <source>
        <dbReference type="EMBL" id="JAG16122.1"/>
    </source>
</evidence>
<dbReference type="GO" id="GO:0016301">
    <property type="term" value="F:kinase activity"/>
    <property type="evidence" value="ECO:0007669"/>
    <property type="project" value="UniProtKB-KW"/>
</dbReference>
<proteinExistence type="predicted"/>
<keyword evidence="1" id="KW-0808">Transferase</keyword>
<protein>
    <submittedName>
        <fullName evidence="1">6-phosphofructokinase</fullName>
    </submittedName>
</protein>
<evidence type="ECO:0000313" key="2">
    <source>
        <dbReference type="EMBL" id="JAG56687.1"/>
    </source>
</evidence>
<reference evidence="1" key="1">
    <citation type="journal article" date="2014" name="PLoS ONE">
        <title>Transcriptome-Based Identification of ABC Transporters in the Western Tarnished Plant Bug Lygus hesperus.</title>
        <authorList>
            <person name="Hull J.J."/>
            <person name="Chaney K."/>
            <person name="Geib S.M."/>
            <person name="Fabrick J.A."/>
            <person name="Brent C.S."/>
            <person name="Walsh D."/>
            <person name="Lavine L.C."/>
        </authorList>
    </citation>
    <scope>NUCLEOTIDE SEQUENCE</scope>
</reference>
<keyword evidence="1" id="KW-0418">Kinase</keyword>
<accession>A0A0A9X607</accession>
<reference evidence="2" key="3">
    <citation type="submission" date="2014-09" db="EMBL/GenBank/DDBJ databases">
        <authorList>
            <person name="Magalhaes I.L.F."/>
            <person name="Oliveira U."/>
            <person name="Santos F.R."/>
            <person name="Vidigal T.H.D.A."/>
            <person name="Brescovit A.D."/>
            <person name="Santos A.J."/>
        </authorList>
    </citation>
    <scope>NUCLEOTIDE SEQUENCE</scope>
</reference>
<sequence length="288" mass="33377">MMKVAQDKWKSTVEIHVKTTTDDCDIAWAALELVSARRRECRRNWISSQVDTWLGGMVSQIRRDVSSGVFPQVRNPTNHISSLQIRFNDNAVRERLMKLMGTETVKILDRNFMATLADRLSDQTWEMTRGRIEEREKWERDREKQMVMDGMIPIEDGPEGFSEHPYFAIMRQVADDVAKKKAKMEAHQVRKRMNKMIDYSSLPITFKEEMDESTLSALALIQEDGKDESIDLILDEDVEECQGLEGSVDKDKEGVLTVRYEAPEVKSLRKAKTVEEMYRLADSIFFTI</sequence>
<dbReference type="AlphaFoldDB" id="A0A0A9X607"/>
<organism evidence="1">
    <name type="scientific">Lygus hesperus</name>
    <name type="common">Western plant bug</name>
    <dbReference type="NCBI Taxonomy" id="30085"/>
    <lineage>
        <taxon>Eukaryota</taxon>
        <taxon>Metazoa</taxon>
        <taxon>Ecdysozoa</taxon>
        <taxon>Arthropoda</taxon>
        <taxon>Hexapoda</taxon>
        <taxon>Insecta</taxon>
        <taxon>Pterygota</taxon>
        <taxon>Neoptera</taxon>
        <taxon>Paraneoptera</taxon>
        <taxon>Hemiptera</taxon>
        <taxon>Heteroptera</taxon>
        <taxon>Panheteroptera</taxon>
        <taxon>Cimicomorpha</taxon>
        <taxon>Miridae</taxon>
        <taxon>Mirini</taxon>
        <taxon>Lygus</taxon>
    </lineage>
</organism>
<dbReference type="EMBL" id="GBRD01009134">
    <property type="protein sequence ID" value="JAG56687.1"/>
    <property type="molecule type" value="Transcribed_RNA"/>
</dbReference>
<dbReference type="EMBL" id="GBHO01027482">
    <property type="protein sequence ID" value="JAG16122.1"/>
    <property type="molecule type" value="Transcribed_RNA"/>
</dbReference>
<gene>
    <name evidence="1" type="primary">pfkA_1</name>
    <name evidence="1" type="ORF">CM83_18458</name>
</gene>